<name>A0A0C2ER62_9PSED</name>
<evidence type="ECO:0000256" key="4">
    <source>
        <dbReference type="ARBA" id="ARBA00022692"/>
    </source>
</evidence>
<reference evidence="9 10" key="1">
    <citation type="submission" date="2015-01" db="EMBL/GenBank/DDBJ databases">
        <title>Complete genome of Pseudomonas batumici UCM B-321 producer of the batumin antibiotic with strong antistaphilococcal and potential anticancer activity.</title>
        <authorList>
            <person name="Klochko V.V."/>
            <person name="Zelena L.B."/>
            <person name="Elena K.A."/>
            <person name="Reva O.N."/>
        </authorList>
    </citation>
    <scope>NUCLEOTIDE SEQUENCE [LARGE SCALE GENOMIC DNA]</scope>
    <source>
        <strain evidence="9 10">UCM B-321</strain>
    </source>
</reference>
<keyword evidence="5 7" id="KW-1133">Transmembrane helix</keyword>
<comment type="caution">
    <text evidence="9">The sequence shown here is derived from an EMBL/GenBank/DDBJ whole genome shotgun (WGS) entry which is preliminary data.</text>
</comment>
<dbReference type="STRING" id="226910.UCMB321_5396"/>
<dbReference type="InterPro" id="IPR051447">
    <property type="entry name" value="Lipoprotein-release_system"/>
</dbReference>
<dbReference type="GO" id="GO:0098797">
    <property type="term" value="C:plasma membrane protein complex"/>
    <property type="evidence" value="ECO:0007669"/>
    <property type="project" value="TreeGrafter"/>
</dbReference>
<evidence type="ECO:0000256" key="7">
    <source>
        <dbReference type="SAM" id="Phobius"/>
    </source>
</evidence>
<comment type="similarity">
    <text evidence="2">Belongs to the ABC-4 integral membrane protein family. LolC/E subfamily.</text>
</comment>
<dbReference type="EMBL" id="JXDG01000068">
    <property type="protein sequence ID" value="KIH81098.1"/>
    <property type="molecule type" value="Genomic_DNA"/>
</dbReference>
<dbReference type="PANTHER" id="PTHR30489">
    <property type="entry name" value="LIPOPROTEIN-RELEASING SYSTEM TRANSMEMBRANE PROTEIN LOLE"/>
    <property type="match status" value="1"/>
</dbReference>
<accession>A0A0C2ER62</accession>
<feature type="transmembrane region" description="Helical" evidence="7">
    <location>
        <begin position="272"/>
        <end position="297"/>
    </location>
</feature>
<dbReference type="PANTHER" id="PTHR30489:SF0">
    <property type="entry name" value="LIPOPROTEIN-RELEASING SYSTEM TRANSMEMBRANE PROTEIN LOLE"/>
    <property type="match status" value="1"/>
</dbReference>
<sequence>MTRTALVAGLAWQDYRADWRLSACAVLALVAVIAPLLVLFGLKFGLVSSLTERLERDPTVREIIPLGGGRFSAAFIAGLGQREDVAFALPRTRQIAATADLSASAQGPVVNVEMLPTADGDPLLGNLPAPAGLAAMLLSQTAAEKLGVRAGDWLQVSFGRQVAGRLESRQTQIQVQAVLPLEAFERDALFAPLGLLEAAEDYRDGRGVPVLGWVGEPAGTAAQRVYPGFRLYARGLTDVEPLRRYFVERNLLVATQAQAIAQVQSLSRNLAIVFWVIATLALGGAFAAIFAGALAAVERKRRELSVLRLLGLGTAALLLFVVLQALYSGLLAALLSGVLYSLAEWGLNRLFVQAAGEYASHLLLPHYLLALFTVLVVCALAAALGGWRVARIEASEGIRDV</sequence>
<evidence type="ECO:0000256" key="6">
    <source>
        <dbReference type="ARBA" id="ARBA00023136"/>
    </source>
</evidence>
<evidence type="ECO:0000313" key="10">
    <source>
        <dbReference type="Proteomes" id="UP000031535"/>
    </source>
</evidence>
<evidence type="ECO:0000256" key="1">
    <source>
        <dbReference type="ARBA" id="ARBA00004651"/>
    </source>
</evidence>
<evidence type="ECO:0000313" key="9">
    <source>
        <dbReference type="EMBL" id="KIH81098.1"/>
    </source>
</evidence>
<organism evidence="9 10">
    <name type="scientific">Pseudomonas batumici</name>
    <dbReference type="NCBI Taxonomy" id="226910"/>
    <lineage>
        <taxon>Bacteria</taxon>
        <taxon>Pseudomonadati</taxon>
        <taxon>Pseudomonadota</taxon>
        <taxon>Gammaproteobacteria</taxon>
        <taxon>Pseudomonadales</taxon>
        <taxon>Pseudomonadaceae</taxon>
        <taxon>Pseudomonas</taxon>
    </lineage>
</organism>
<evidence type="ECO:0000259" key="8">
    <source>
        <dbReference type="Pfam" id="PF02687"/>
    </source>
</evidence>
<feature type="transmembrane region" description="Helical" evidence="7">
    <location>
        <begin position="309"/>
        <end position="342"/>
    </location>
</feature>
<gene>
    <name evidence="9" type="ORF">UCMB321_5396</name>
</gene>
<comment type="subcellular location">
    <subcellularLocation>
        <location evidence="1">Cell membrane</location>
        <topology evidence="1">Multi-pass membrane protein</topology>
    </subcellularLocation>
</comment>
<dbReference type="Pfam" id="PF02687">
    <property type="entry name" value="FtsX"/>
    <property type="match status" value="1"/>
</dbReference>
<keyword evidence="10" id="KW-1185">Reference proteome</keyword>
<feature type="domain" description="ABC3 transporter permease C-terminal" evidence="8">
    <location>
        <begin position="276"/>
        <end position="393"/>
    </location>
</feature>
<evidence type="ECO:0000256" key="3">
    <source>
        <dbReference type="ARBA" id="ARBA00022475"/>
    </source>
</evidence>
<dbReference type="InterPro" id="IPR003838">
    <property type="entry name" value="ABC3_permease_C"/>
</dbReference>
<proteinExistence type="inferred from homology"/>
<keyword evidence="4 7" id="KW-0812">Transmembrane</keyword>
<dbReference type="RefSeq" id="WP_040071724.1">
    <property type="nucleotide sequence ID" value="NZ_JXDG01000068.1"/>
</dbReference>
<protein>
    <submittedName>
        <fullName evidence="9">ABC-type antimicrobial peptide transport system, permease component</fullName>
    </submittedName>
</protein>
<evidence type="ECO:0000256" key="5">
    <source>
        <dbReference type="ARBA" id="ARBA00022989"/>
    </source>
</evidence>
<dbReference type="PATRIC" id="fig|226910.6.peg.5386"/>
<feature type="transmembrane region" description="Helical" evidence="7">
    <location>
        <begin position="362"/>
        <end position="384"/>
    </location>
</feature>
<dbReference type="AlphaFoldDB" id="A0A0C2ER62"/>
<dbReference type="GO" id="GO:0044874">
    <property type="term" value="P:lipoprotein localization to outer membrane"/>
    <property type="evidence" value="ECO:0007669"/>
    <property type="project" value="TreeGrafter"/>
</dbReference>
<keyword evidence="6 7" id="KW-0472">Membrane</keyword>
<keyword evidence="3" id="KW-1003">Cell membrane</keyword>
<evidence type="ECO:0000256" key="2">
    <source>
        <dbReference type="ARBA" id="ARBA00005236"/>
    </source>
</evidence>
<dbReference type="Proteomes" id="UP000031535">
    <property type="component" value="Unassembled WGS sequence"/>
</dbReference>
<dbReference type="OrthoDB" id="5410375at2"/>
<feature type="transmembrane region" description="Helical" evidence="7">
    <location>
        <begin position="21"/>
        <end position="42"/>
    </location>
</feature>